<evidence type="ECO:0000313" key="3">
    <source>
        <dbReference type="Proteomes" id="UP000178187"/>
    </source>
</evidence>
<feature type="domain" description="LTD" evidence="1">
    <location>
        <begin position="12"/>
        <end position="178"/>
    </location>
</feature>
<reference evidence="2 3" key="1">
    <citation type="journal article" date="2016" name="Nat. Commun.">
        <title>Thousands of microbial genomes shed light on interconnected biogeochemical processes in an aquifer system.</title>
        <authorList>
            <person name="Anantharaman K."/>
            <person name="Brown C.T."/>
            <person name="Hug L.A."/>
            <person name="Sharon I."/>
            <person name="Castelle C.J."/>
            <person name="Probst A.J."/>
            <person name="Thomas B.C."/>
            <person name="Singh A."/>
            <person name="Wilkins M.J."/>
            <person name="Karaoz U."/>
            <person name="Brodie E.L."/>
            <person name="Williams K.H."/>
            <person name="Hubbard S.S."/>
            <person name="Banfield J.F."/>
        </authorList>
    </citation>
    <scope>NUCLEOTIDE SEQUENCE [LARGE SCALE GENOMIC DNA]</scope>
</reference>
<dbReference type="Gene3D" id="2.60.40.1260">
    <property type="entry name" value="Lamin Tail domain"/>
    <property type="match status" value="1"/>
</dbReference>
<dbReference type="SUPFAM" id="SSF74853">
    <property type="entry name" value="Lamin A/C globular tail domain"/>
    <property type="match status" value="1"/>
</dbReference>
<evidence type="ECO:0000259" key="1">
    <source>
        <dbReference type="PROSITE" id="PS51841"/>
    </source>
</evidence>
<name>A0A1G1L1Q6_9BACT</name>
<dbReference type="AlphaFoldDB" id="A0A1G1L1Q6"/>
<dbReference type="InterPro" id="IPR036415">
    <property type="entry name" value="Lamin_tail_dom_sf"/>
</dbReference>
<dbReference type="PROSITE" id="PS51841">
    <property type="entry name" value="LTD"/>
    <property type="match status" value="1"/>
</dbReference>
<dbReference type="Pfam" id="PF00932">
    <property type="entry name" value="LTD"/>
    <property type="match status" value="1"/>
</dbReference>
<evidence type="ECO:0000313" key="2">
    <source>
        <dbReference type="EMBL" id="OGW99085.1"/>
    </source>
</evidence>
<protein>
    <recommendedName>
        <fullName evidence="1">LTD domain-containing protein</fullName>
    </recommendedName>
</protein>
<proteinExistence type="predicted"/>
<gene>
    <name evidence="2" type="ORF">A3G33_05520</name>
</gene>
<sequence>MKTLFTLLLIIFTLSLTPSAYSMIVINEFLADPTAGTGGDANRDGIRHSYDDEFIELLNVESNAVDLSLWTISDNTAIRHKFTTGTSIAQNERLVIFGGGDLSRFPFEAVTASSGSLHLTNSGDKIVLKNTMYEIMDSVIFGNEADRDQSLTRFPEGTGSFRLHSEVSSKKFLFSPGTNREGKDKDTGSTPAVPEPSTDILLFLGWIAFLKIHFLTIFSKQRLN</sequence>
<dbReference type="EMBL" id="MHFR01000015">
    <property type="protein sequence ID" value="OGW99085.1"/>
    <property type="molecule type" value="Genomic_DNA"/>
</dbReference>
<dbReference type="Proteomes" id="UP000178187">
    <property type="component" value="Unassembled WGS sequence"/>
</dbReference>
<organism evidence="2 3">
    <name type="scientific">Candidatus Danuiimicrobium aquiferis</name>
    <dbReference type="NCBI Taxonomy" id="1801832"/>
    <lineage>
        <taxon>Bacteria</taxon>
        <taxon>Pseudomonadati</taxon>
        <taxon>Candidatus Omnitrophota</taxon>
        <taxon>Candidatus Danuiimicrobium</taxon>
    </lineage>
</organism>
<accession>A0A1G1L1Q6</accession>
<comment type="caution">
    <text evidence="2">The sequence shown here is derived from an EMBL/GenBank/DDBJ whole genome shotgun (WGS) entry which is preliminary data.</text>
</comment>
<dbReference type="InterPro" id="IPR001322">
    <property type="entry name" value="Lamin_tail_dom"/>
</dbReference>